<gene>
    <name evidence="2" type="ORF">MKW94_021904</name>
</gene>
<evidence type="ECO:0000256" key="1">
    <source>
        <dbReference type="SAM" id="MobiDB-lite"/>
    </source>
</evidence>
<accession>A0AA41VIW1</accession>
<dbReference type="SUPFAM" id="SSF81383">
    <property type="entry name" value="F-box domain"/>
    <property type="match status" value="1"/>
</dbReference>
<keyword evidence="3" id="KW-1185">Reference proteome</keyword>
<dbReference type="InterPro" id="IPR032675">
    <property type="entry name" value="LRR_dom_sf"/>
</dbReference>
<dbReference type="InterPro" id="IPR006553">
    <property type="entry name" value="Leu-rich_rpt_Cys-con_subtyp"/>
</dbReference>
<organism evidence="2 3">
    <name type="scientific">Papaver nudicaule</name>
    <name type="common">Iceland poppy</name>
    <dbReference type="NCBI Taxonomy" id="74823"/>
    <lineage>
        <taxon>Eukaryota</taxon>
        <taxon>Viridiplantae</taxon>
        <taxon>Streptophyta</taxon>
        <taxon>Embryophyta</taxon>
        <taxon>Tracheophyta</taxon>
        <taxon>Spermatophyta</taxon>
        <taxon>Magnoliopsida</taxon>
        <taxon>Ranunculales</taxon>
        <taxon>Papaveraceae</taxon>
        <taxon>Papaveroideae</taxon>
        <taxon>Papaver</taxon>
    </lineage>
</organism>
<evidence type="ECO:0000313" key="2">
    <source>
        <dbReference type="EMBL" id="MCL7042129.1"/>
    </source>
</evidence>
<feature type="compositionally biased region" description="Pro residues" evidence="1">
    <location>
        <begin position="40"/>
        <end position="49"/>
    </location>
</feature>
<comment type="caution">
    <text evidence="2">The sequence shown here is derived from an EMBL/GenBank/DDBJ whole genome shotgun (WGS) entry which is preliminary data.</text>
</comment>
<proteinExistence type="predicted"/>
<reference evidence="2" key="1">
    <citation type="submission" date="2022-03" db="EMBL/GenBank/DDBJ databases">
        <title>A functionally conserved STORR gene fusion in Papaver species that diverged 16.8 million years ago.</title>
        <authorList>
            <person name="Catania T."/>
        </authorList>
    </citation>
    <scope>NUCLEOTIDE SEQUENCE</scope>
    <source>
        <strain evidence="2">S-191538</strain>
    </source>
</reference>
<dbReference type="AlphaFoldDB" id="A0AA41VIW1"/>
<name>A0AA41VIW1_PAPNU</name>
<evidence type="ECO:0008006" key="4">
    <source>
        <dbReference type="Google" id="ProtNLM"/>
    </source>
</evidence>
<dbReference type="SUPFAM" id="SSF52047">
    <property type="entry name" value="RNI-like"/>
    <property type="match status" value="2"/>
</dbReference>
<dbReference type="GO" id="GO:0031146">
    <property type="term" value="P:SCF-dependent proteasomal ubiquitin-dependent protein catabolic process"/>
    <property type="evidence" value="ECO:0007669"/>
    <property type="project" value="TreeGrafter"/>
</dbReference>
<sequence>MQPSRTRSSRSSKEAEPDNINIFRISNPKTQEAEEKNPNPENPHFPFPSSPNAKQNPNNKNNKPPLGRPSSWPNHWFKKDNQKTLQNIVLKMQLESLVDEKQKLKPSTPSKKKTLILDFTNTDVTCLLSDEILLQILSKLPVYQFKPNSLVCKRWMFLTGRLFRSVKLLDWDFLESGRLVSRLPNLTDVDITKACLVSRNNAGILLTHRLISIHLDSDFDGDCFIRDENLLSSKVIDLGLGNLARGCPNLRRLVLIGATELGLLSVAEECPTLQELELHHCTDQSLRGISACHNLQIVKLIGSVHGFYNCGITDIGLTILAHGCKRLVKLELSGCEGSYDGIRAIGQCCQMLEELTLCNHRMDDGWIAALSFCGNLKTLRLQSCKKIDPIPGPIEHLGSCPTLERLHLQQCQFRDKESANALFLVCVAVKEIVFQDCWGLDSEMFSFASTCRRVKSISLERCSMLTTEGLESVVLSWANLQSLRVVSCNHIKDSEVTPALSSLFSVLKEFTWRPDSRSLLTSSLEGTGVGKKGGRFFRRV</sequence>
<dbReference type="PANTHER" id="PTHR13318">
    <property type="entry name" value="PARTNER OF PAIRED, ISOFORM B-RELATED"/>
    <property type="match status" value="1"/>
</dbReference>
<dbReference type="InterPro" id="IPR036047">
    <property type="entry name" value="F-box-like_dom_sf"/>
</dbReference>
<protein>
    <recommendedName>
        <fullName evidence="4">F-box domain-containing protein</fullName>
    </recommendedName>
</protein>
<dbReference type="FunFam" id="3.80.10.10:FF:002340">
    <property type="entry name" value="Uncharacterized protein"/>
    <property type="match status" value="1"/>
</dbReference>
<feature type="region of interest" description="Disordered" evidence="1">
    <location>
        <begin position="1"/>
        <end position="77"/>
    </location>
</feature>
<dbReference type="EMBL" id="JAJJMA010231722">
    <property type="protein sequence ID" value="MCL7042129.1"/>
    <property type="molecule type" value="Genomic_DNA"/>
</dbReference>
<dbReference type="Proteomes" id="UP001177140">
    <property type="component" value="Unassembled WGS sequence"/>
</dbReference>
<dbReference type="PANTHER" id="PTHR13318:SF74">
    <property type="entry name" value="OS02G0658500 PROTEIN"/>
    <property type="match status" value="1"/>
</dbReference>
<dbReference type="SMART" id="SM00367">
    <property type="entry name" value="LRR_CC"/>
    <property type="match status" value="4"/>
</dbReference>
<evidence type="ECO:0000313" key="3">
    <source>
        <dbReference type="Proteomes" id="UP001177140"/>
    </source>
</evidence>
<dbReference type="Gene3D" id="3.80.10.10">
    <property type="entry name" value="Ribonuclease Inhibitor"/>
    <property type="match status" value="2"/>
</dbReference>
<dbReference type="GO" id="GO:0019005">
    <property type="term" value="C:SCF ubiquitin ligase complex"/>
    <property type="evidence" value="ECO:0007669"/>
    <property type="project" value="TreeGrafter"/>
</dbReference>
<feature type="compositionally biased region" description="Low complexity" evidence="1">
    <location>
        <begin position="50"/>
        <end position="65"/>
    </location>
</feature>